<accession>A0A1I7X068</accession>
<reference evidence="2" key="1">
    <citation type="submission" date="2016-11" db="UniProtKB">
        <authorList>
            <consortium name="WormBaseParasite"/>
        </authorList>
    </citation>
    <scope>IDENTIFICATION</scope>
</reference>
<dbReference type="WBParaSite" id="Hba_10847">
    <property type="protein sequence ID" value="Hba_10847"/>
    <property type="gene ID" value="Hba_10847"/>
</dbReference>
<dbReference type="Proteomes" id="UP000095283">
    <property type="component" value="Unplaced"/>
</dbReference>
<evidence type="ECO:0000313" key="2">
    <source>
        <dbReference type="WBParaSite" id="Hba_10847"/>
    </source>
</evidence>
<keyword evidence="1" id="KW-1185">Reference proteome</keyword>
<name>A0A1I7X068_HETBA</name>
<protein>
    <submittedName>
        <fullName evidence="2">Uncharacterized protein</fullName>
    </submittedName>
</protein>
<evidence type="ECO:0000313" key="1">
    <source>
        <dbReference type="Proteomes" id="UP000095283"/>
    </source>
</evidence>
<organism evidence="1 2">
    <name type="scientific">Heterorhabditis bacteriophora</name>
    <name type="common">Entomopathogenic nematode worm</name>
    <dbReference type="NCBI Taxonomy" id="37862"/>
    <lineage>
        <taxon>Eukaryota</taxon>
        <taxon>Metazoa</taxon>
        <taxon>Ecdysozoa</taxon>
        <taxon>Nematoda</taxon>
        <taxon>Chromadorea</taxon>
        <taxon>Rhabditida</taxon>
        <taxon>Rhabditina</taxon>
        <taxon>Rhabditomorpha</taxon>
        <taxon>Strongyloidea</taxon>
        <taxon>Heterorhabditidae</taxon>
        <taxon>Heterorhabditis</taxon>
    </lineage>
</organism>
<dbReference type="AlphaFoldDB" id="A0A1I7X068"/>
<sequence>MFTNCCHRVSCSFVIFSVFIPNDEKCKWSFWRYKYGTLLVIV</sequence>
<proteinExistence type="predicted"/>